<name>A0A1J5TLI6_9ARCH</name>
<evidence type="ECO:0000256" key="1">
    <source>
        <dbReference type="ARBA" id="ARBA00009254"/>
    </source>
</evidence>
<evidence type="ECO:0000256" key="4">
    <source>
        <dbReference type="HAMAP-Rule" id="MF_00374"/>
    </source>
</evidence>
<proteinExistence type="inferred from homology"/>
<dbReference type="InterPro" id="IPR036049">
    <property type="entry name" value="Ribosomal_uL29_sf"/>
</dbReference>
<dbReference type="InterPro" id="IPR001854">
    <property type="entry name" value="Ribosomal_uL29"/>
</dbReference>
<dbReference type="Pfam" id="PF00831">
    <property type="entry name" value="Ribosomal_L29"/>
    <property type="match status" value="1"/>
</dbReference>
<dbReference type="Gene3D" id="1.10.287.310">
    <property type="match status" value="1"/>
</dbReference>
<comment type="similarity">
    <text evidence="1 4">Belongs to the universal ribosomal protein uL29 family.</text>
</comment>
<dbReference type="Proteomes" id="UP000183615">
    <property type="component" value="Unassembled WGS sequence"/>
</dbReference>
<dbReference type="SUPFAM" id="SSF46561">
    <property type="entry name" value="Ribosomal protein L29 (L29p)"/>
    <property type="match status" value="1"/>
</dbReference>
<dbReference type="EMBL" id="MIYZ01000034">
    <property type="protein sequence ID" value="OIR21826.1"/>
    <property type="molecule type" value="Genomic_DNA"/>
</dbReference>
<dbReference type="GO" id="GO:0006412">
    <property type="term" value="P:translation"/>
    <property type="evidence" value="ECO:0007669"/>
    <property type="project" value="UniProtKB-UniRule"/>
</dbReference>
<keyword evidence="3 4" id="KW-0687">Ribonucleoprotein</keyword>
<evidence type="ECO:0000256" key="2">
    <source>
        <dbReference type="ARBA" id="ARBA00022980"/>
    </source>
</evidence>
<dbReference type="InterPro" id="IPR018254">
    <property type="entry name" value="Ribosomal_uL29_CS"/>
</dbReference>
<reference evidence="5 6" key="1">
    <citation type="submission" date="2016-08" db="EMBL/GenBank/DDBJ databases">
        <title>New Insights into Marine Group III Euryarchaeota, from dark to light.</title>
        <authorList>
            <person name="Haro-Moreno J.M."/>
            <person name="Rodriguez-Valera F."/>
            <person name="Lopez-Garcia P."/>
            <person name="Moreira D."/>
            <person name="Martin-Cuadrado A.B."/>
        </authorList>
    </citation>
    <scope>NUCLEOTIDE SEQUENCE [LARGE SCALE GENOMIC DNA]</scope>
    <source>
        <strain evidence="5">CG-Epi2</strain>
    </source>
</reference>
<dbReference type="GO" id="GO:0005840">
    <property type="term" value="C:ribosome"/>
    <property type="evidence" value="ECO:0007669"/>
    <property type="project" value="UniProtKB-KW"/>
</dbReference>
<evidence type="ECO:0000256" key="3">
    <source>
        <dbReference type="ARBA" id="ARBA00023274"/>
    </source>
</evidence>
<keyword evidence="2 4" id="KW-0689">Ribosomal protein</keyword>
<comment type="caution">
    <text evidence="5">The sequence shown here is derived from an EMBL/GenBank/DDBJ whole genome shotgun (WGS) entry which is preliminary data.</text>
</comment>
<dbReference type="AlphaFoldDB" id="A0A1J5TLI6"/>
<evidence type="ECO:0000313" key="6">
    <source>
        <dbReference type="Proteomes" id="UP000183615"/>
    </source>
</evidence>
<organism evidence="5 6">
    <name type="scientific">Marine Group III euryarchaeote CG-Epi2</name>
    <dbReference type="NCBI Taxonomy" id="1888996"/>
    <lineage>
        <taxon>Archaea</taxon>
        <taxon>Methanobacteriati</taxon>
        <taxon>Thermoplasmatota</taxon>
        <taxon>Thermoplasmata</taxon>
        <taxon>Candidatus Thermoprofundales</taxon>
    </lineage>
</organism>
<protein>
    <recommendedName>
        <fullName evidence="4">Large ribosomal subunit protein uL29</fullName>
    </recommendedName>
</protein>
<accession>A0A1J5TLI6</accession>
<dbReference type="GO" id="GO:0003735">
    <property type="term" value="F:structural constituent of ribosome"/>
    <property type="evidence" value="ECO:0007669"/>
    <property type="project" value="InterPro"/>
</dbReference>
<dbReference type="NCBIfam" id="TIGR00012">
    <property type="entry name" value="L29"/>
    <property type="match status" value="1"/>
</dbReference>
<dbReference type="HAMAP" id="MF_00374">
    <property type="entry name" value="Ribosomal_uL29"/>
    <property type="match status" value="1"/>
</dbReference>
<gene>
    <name evidence="4" type="primary">rpl29</name>
    <name evidence="5" type="ORF">BET99_01635</name>
</gene>
<dbReference type="PROSITE" id="PS00579">
    <property type="entry name" value="RIBOSOMAL_L29"/>
    <property type="match status" value="1"/>
</dbReference>
<evidence type="ECO:0000313" key="5">
    <source>
        <dbReference type="EMBL" id="OIR21826.1"/>
    </source>
</evidence>
<dbReference type="GO" id="GO:1990904">
    <property type="term" value="C:ribonucleoprotein complex"/>
    <property type="evidence" value="ECO:0007669"/>
    <property type="project" value="UniProtKB-KW"/>
</dbReference>
<sequence length="70" mass="8139">MSLKKPDELRQMQPEERDIRLKELRSELMNERGVASMGGQPTSPGRMRALKKQIARLTTIMREIELESEN</sequence>